<dbReference type="Pfam" id="PF03606">
    <property type="entry name" value="DcuC"/>
    <property type="match status" value="1"/>
</dbReference>
<feature type="transmembrane region" description="Helical" evidence="6">
    <location>
        <begin position="384"/>
        <end position="404"/>
    </location>
</feature>
<sequence length="465" mass="48314">MHCSYLQFYTIQSPPCSIIIYRVNSHIDSVYHTMSILNAVGIIAVFAIFGLLMMTELVPTFVALAAMALGIAVVGGLGYEQILNDVIVGGSTRLSAAFVAVFFGAALGAIVEQTGIAEDLVKTAAELGGDSPFMVAVLLYVAVAVIATSISGLGAFIMIATIVFPIMVSIGFPRKIAAGIVLLGYANGVMFNPANWVFYADVTGIQLQSVMVWALPTGAAALLAGLGYITFQTRTSSLQATWAAEGGTGAENIEQMGSNVPTYALFAPVLPVVLVIAGLPVLPAFVVGILFAAVFSKPGAKGLTNPKQTLNQVTHAFHEGISNAAPAIALMVAIGWLLKAVFAESVATTMEPLLSAIIPENMVLYAVMFIVLAPLALYRGPLNLWGLGSGIIGVLAAIGVNPALITTTAVSALRVQAPADPTNTHNAWTADEMGVNVNAITKSVLPFAWLTAAVGIIASVYLFGV</sequence>
<gene>
    <name evidence="7" type="ORF">HSB1_40420</name>
</gene>
<keyword evidence="5 6" id="KW-0472">Membrane</keyword>
<dbReference type="AlphaFoldDB" id="J3JDQ0"/>
<evidence type="ECO:0000313" key="8">
    <source>
        <dbReference type="Proteomes" id="UP000007813"/>
    </source>
</evidence>
<evidence type="ECO:0000256" key="2">
    <source>
        <dbReference type="ARBA" id="ARBA00022475"/>
    </source>
</evidence>
<accession>J3JDQ0</accession>
<feature type="transmembrane region" description="Helical" evidence="6">
    <location>
        <begin position="444"/>
        <end position="464"/>
    </location>
</feature>
<evidence type="ECO:0000313" key="7">
    <source>
        <dbReference type="EMBL" id="EJN57681.1"/>
    </source>
</evidence>
<evidence type="ECO:0000256" key="3">
    <source>
        <dbReference type="ARBA" id="ARBA00022692"/>
    </source>
</evidence>
<keyword evidence="3 6" id="KW-0812">Transmembrane</keyword>
<feature type="transmembrane region" description="Helical" evidence="6">
    <location>
        <begin position="176"/>
        <end position="198"/>
    </location>
</feature>
<comment type="subcellular location">
    <subcellularLocation>
        <location evidence="1">Cell membrane</location>
        <topology evidence="1">Multi-pass membrane protein</topology>
    </subcellularLocation>
</comment>
<name>J3JDQ0_9EURY</name>
<dbReference type="EMBL" id="ALJD01000012">
    <property type="protein sequence ID" value="EJN57681.1"/>
    <property type="molecule type" value="Genomic_DNA"/>
</dbReference>
<dbReference type="eggNOG" id="ENOG502N5JV">
    <property type="taxonomic scope" value="Archaea"/>
</dbReference>
<feature type="transmembrane region" description="Helical" evidence="6">
    <location>
        <begin position="362"/>
        <end position="378"/>
    </location>
</feature>
<dbReference type="GO" id="GO:0005886">
    <property type="term" value="C:plasma membrane"/>
    <property type="evidence" value="ECO:0007669"/>
    <property type="project" value="UniProtKB-SubCell"/>
</dbReference>
<keyword evidence="4 6" id="KW-1133">Transmembrane helix</keyword>
<evidence type="ECO:0000256" key="5">
    <source>
        <dbReference type="ARBA" id="ARBA00023136"/>
    </source>
</evidence>
<reference evidence="7 8" key="1">
    <citation type="journal article" date="2012" name="J. Bacteriol.">
        <title>Draft Genome Sequence of the Extremely Halophilic Archaeon Halogranum salarium B-1T.</title>
        <authorList>
            <person name="Kim K.K."/>
            <person name="Lee K.C."/>
            <person name="Lee J.S."/>
        </authorList>
    </citation>
    <scope>NUCLEOTIDE SEQUENCE [LARGE SCALE GENOMIC DNA]</scope>
    <source>
        <strain evidence="7 8">B-1</strain>
    </source>
</reference>
<evidence type="ECO:0000256" key="1">
    <source>
        <dbReference type="ARBA" id="ARBA00004651"/>
    </source>
</evidence>
<keyword evidence="2" id="KW-1003">Cell membrane</keyword>
<proteinExistence type="predicted"/>
<feature type="transmembrane region" description="Helical" evidence="6">
    <location>
        <begin position="263"/>
        <end position="295"/>
    </location>
</feature>
<feature type="transmembrane region" description="Helical" evidence="6">
    <location>
        <begin position="131"/>
        <end position="164"/>
    </location>
</feature>
<feature type="transmembrane region" description="Helical" evidence="6">
    <location>
        <begin position="324"/>
        <end position="342"/>
    </location>
</feature>
<feature type="transmembrane region" description="Helical" evidence="6">
    <location>
        <begin position="210"/>
        <end position="231"/>
    </location>
</feature>
<feature type="transmembrane region" description="Helical" evidence="6">
    <location>
        <begin position="61"/>
        <end position="79"/>
    </location>
</feature>
<dbReference type="InterPro" id="IPR018385">
    <property type="entry name" value="C4_dicarb_anaerob_car-like"/>
</dbReference>
<feature type="transmembrane region" description="Helical" evidence="6">
    <location>
        <begin position="91"/>
        <end position="111"/>
    </location>
</feature>
<organism evidence="7 8">
    <name type="scientific">Halogranum salarium B-1</name>
    <dbReference type="NCBI Taxonomy" id="1210908"/>
    <lineage>
        <taxon>Archaea</taxon>
        <taxon>Methanobacteriati</taxon>
        <taxon>Methanobacteriota</taxon>
        <taxon>Stenosarchaea group</taxon>
        <taxon>Halobacteria</taxon>
        <taxon>Halobacteriales</taxon>
        <taxon>Haloferacaceae</taxon>
    </lineage>
</organism>
<dbReference type="PATRIC" id="fig|1210908.3.peg.3808"/>
<evidence type="ECO:0000256" key="4">
    <source>
        <dbReference type="ARBA" id="ARBA00022989"/>
    </source>
</evidence>
<feature type="transmembrane region" description="Helical" evidence="6">
    <location>
        <begin position="36"/>
        <end position="55"/>
    </location>
</feature>
<evidence type="ECO:0008006" key="9">
    <source>
        <dbReference type="Google" id="ProtNLM"/>
    </source>
</evidence>
<protein>
    <recommendedName>
        <fullName evidence="9">Citrate transporter</fullName>
    </recommendedName>
</protein>
<dbReference type="Proteomes" id="UP000007813">
    <property type="component" value="Unassembled WGS sequence"/>
</dbReference>
<evidence type="ECO:0000256" key="6">
    <source>
        <dbReference type="SAM" id="Phobius"/>
    </source>
</evidence>
<comment type="caution">
    <text evidence="7">The sequence shown here is derived from an EMBL/GenBank/DDBJ whole genome shotgun (WGS) entry which is preliminary data.</text>
</comment>